<dbReference type="PANTHER" id="PTHR30061:SF50">
    <property type="entry name" value="MALTOSE_MALTODEXTRIN-BINDING PERIPLASMIC PROTEIN"/>
    <property type="match status" value="1"/>
</dbReference>
<evidence type="ECO:0000256" key="3">
    <source>
        <dbReference type="ARBA" id="ARBA00022729"/>
    </source>
</evidence>
<comment type="caution">
    <text evidence="4">The sequence shown here is derived from an EMBL/GenBank/DDBJ whole genome shotgun (WGS) entry which is preliminary data.</text>
</comment>
<dbReference type="EMBL" id="JACXAI010000003">
    <property type="protein sequence ID" value="MBD1379273.1"/>
    <property type="molecule type" value="Genomic_DNA"/>
</dbReference>
<gene>
    <name evidence="4" type="ORF">IC621_03425</name>
</gene>
<sequence>MISDPKKVQTLQDHKKSVITFWHTYNEKETRLLEQVLIPAFERENPNIEVESIDLSFNNELKNTLIARTSSKRGPDVVRLSIAWVPEFSYKGLLEPLNRFSDFENIRTRFNPKGINVGFYKNNYYSLPLNIYTKAAIFNRKLLKRAGYSKPPSTMGEVLELARRYQYTIGLRGLGPWDTIPYIYSLGGSFIDENSNKASGFLNSDETIDAVEQLTALYKENLIDLPKDKLGAVENWERVKTGNILMTDDGPWFYGLLNESEFNSALKLTIPVPFPQNNGPASIIGGENLVIMKGSKRKAEAWTFMKWMTGKKAQLLLEHTGLVPTNLEAVKASTITRDSYLYPYVTDAKNATLLPLVKNWSKIDEVYIKYMNKIFEGELSAKDGLDRAAAEIDRLLADPLLITNKTKRDNSY</sequence>
<comment type="similarity">
    <text evidence="1">Belongs to the bacterial solute-binding protein 1 family.</text>
</comment>
<keyword evidence="5" id="KW-1185">Reference proteome</keyword>
<dbReference type="RefSeq" id="WP_191155768.1">
    <property type="nucleotide sequence ID" value="NZ_JACXAI010000003.1"/>
</dbReference>
<organism evidence="4 5">
    <name type="scientific">Metabacillus arenae</name>
    <dbReference type="NCBI Taxonomy" id="2771434"/>
    <lineage>
        <taxon>Bacteria</taxon>
        <taxon>Bacillati</taxon>
        <taxon>Bacillota</taxon>
        <taxon>Bacilli</taxon>
        <taxon>Bacillales</taxon>
        <taxon>Bacillaceae</taxon>
        <taxon>Metabacillus</taxon>
    </lineage>
</organism>
<name>A0A926NF03_9BACI</name>
<evidence type="ECO:0000313" key="5">
    <source>
        <dbReference type="Proteomes" id="UP000626844"/>
    </source>
</evidence>
<dbReference type="GO" id="GO:0042956">
    <property type="term" value="P:maltodextrin transmembrane transport"/>
    <property type="evidence" value="ECO:0007669"/>
    <property type="project" value="TreeGrafter"/>
</dbReference>
<dbReference type="Gene3D" id="3.40.190.10">
    <property type="entry name" value="Periplasmic binding protein-like II"/>
    <property type="match status" value="1"/>
</dbReference>
<dbReference type="InterPro" id="IPR006059">
    <property type="entry name" value="SBP"/>
</dbReference>
<dbReference type="AlphaFoldDB" id="A0A926NF03"/>
<dbReference type="Pfam" id="PF01547">
    <property type="entry name" value="SBP_bac_1"/>
    <property type="match status" value="1"/>
</dbReference>
<dbReference type="GO" id="GO:1901982">
    <property type="term" value="F:maltose binding"/>
    <property type="evidence" value="ECO:0007669"/>
    <property type="project" value="TreeGrafter"/>
</dbReference>
<dbReference type="PANTHER" id="PTHR30061">
    <property type="entry name" value="MALTOSE-BINDING PERIPLASMIC PROTEIN"/>
    <property type="match status" value="1"/>
</dbReference>
<protein>
    <submittedName>
        <fullName evidence="4">Extracellular solute-binding protein</fullName>
    </submittedName>
</protein>
<evidence type="ECO:0000256" key="1">
    <source>
        <dbReference type="ARBA" id="ARBA00008520"/>
    </source>
</evidence>
<accession>A0A926NF03</accession>
<dbReference type="GO" id="GO:0055052">
    <property type="term" value="C:ATP-binding cassette (ABC) transporter complex, substrate-binding subunit-containing"/>
    <property type="evidence" value="ECO:0007669"/>
    <property type="project" value="TreeGrafter"/>
</dbReference>
<dbReference type="Proteomes" id="UP000626844">
    <property type="component" value="Unassembled WGS sequence"/>
</dbReference>
<evidence type="ECO:0000313" key="4">
    <source>
        <dbReference type="EMBL" id="MBD1379273.1"/>
    </source>
</evidence>
<proteinExistence type="inferred from homology"/>
<keyword evidence="3" id="KW-0732">Signal</keyword>
<keyword evidence="2" id="KW-0813">Transport</keyword>
<dbReference type="SUPFAM" id="SSF53850">
    <property type="entry name" value="Periplasmic binding protein-like II"/>
    <property type="match status" value="1"/>
</dbReference>
<reference evidence="4" key="1">
    <citation type="submission" date="2020-09" db="EMBL/GenBank/DDBJ databases">
        <title>A novel bacterium of genus Bacillus, isolated from South China Sea.</title>
        <authorList>
            <person name="Huang H."/>
            <person name="Mo K."/>
            <person name="Hu Y."/>
        </authorList>
    </citation>
    <scope>NUCLEOTIDE SEQUENCE</scope>
    <source>
        <strain evidence="4">IB182487</strain>
    </source>
</reference>
<dbReference type="GO" id="GO:0015768">
    <property type="term" value="P:maltose transport"/>
    <property type="evidence" value="ECO:0007669"/>
    <property type="project" value="TreeGrafter"/>
</dbReference>
<evidence type="ECO:0000256" key="2">
    <source>
        <dbReference type="ARBA" id="ARBA00022448"/>
    </source>
</evidence>